<dbReference type="GO" id="GO:0004674">
    <property type="term" value="F:protein serine/threonine kinase activity"/>
    <property type="evidence" value="ECO:0007669"/>
    <property type="project" value="UniProtKB-KW"/>
</dbReference>
<reference evidence="3" key="1">
    <citation type="submission" date="2018-07" db="EMBL/GenBank/DDBJ databases">
        <title>Streptacidiphilus bronchialis DSM 106435 chromosome.</title>
        <authorList>
            <person name="Batra D."/>
            <person name="Gulvik C.A."/>
        </authorList>
    </citation>
    <scope>NUCLEOTIDE SEQUENCE [LARGE SCALE GENOMIC DNA]</scope>
    <source>
        <strain evidence="3">DSM 106435</strain>
    </source>
</reference>
<proteinExistence type="predicted"/>
<protein>
    <recommendedName>
        <fullName evidence="4">ATP-binding protein</fullName>
    </recommendedName>
</protein>
<gene>
    <name evidence="2" type="ORF">C7M71_005485</name>
</gene>
<dbReference type="CDD" id="cd16936">
    <property type="entry name" value="HATPase_RsbW-like"/>
    <property type="match status" value="1"/>
</dbReference>
<dbReference type="InterPro" id="IPR036890">
    <property type="entry name" value="HATPase_C_sf"/>
</dbReference>
<dbReference type="RefSeq" id="WP_114914203.1">
    <property type="nucleotide sequence ID" value="NZ_CP031264.1"/>
</dbReference>
<dbReference type="InterPro" id="IPR050267">
    <property type="entry name" value="Anti-sigma-factor_SerPK"/>
</dbReference>
<dbReference type="PANTHER" id="PTHR35526">
    <property type="entry name" value="ANTI-SIGMA-F FACTOR RSBW-RELATED"/>
    <property type="match status" value="1"/>
</dbReference>
<dbReference type="KEGG" id="stri:C7M71_005485"/>
<accession>A0A345STC9</accession>
<dbReference type="PANTHER" id="PTHR35526:SF3">
    <property type="entry name" value="ANTI-SIGMA-F FACTOR RSBW"/>
    <property type="match status" value="1"/>
</dbReference>
<dbReference type="OrthoDB" id="5244329at2"/>
<organism evidence="2 3">
    <name type="scientific">Peterkaempfera bronchialis</name>
    <dbReference type="NCBI Taxonomy" id="2126346"/>
    <lineage>
        <taxon>Bacteria</taxon>
        <taxon>Bacillati</taxon>
        <taxon>Actinomycetota</taxon>
        <taxon>Actinomycetes</taxon>
        <taxon>Kitasatosporales</taxon>
        <taxon>Streptomycetaceae</taxon>
        <taxon>Peterkaempfera</taxon>
    </lineage>
</organism>
<evidence type="ECO:0000256" key="1">
    <source>
        <dbReference type="SAM" id="MobiDB-lite"/>
    </source>
</evidence>
<dbReference type="Proteomes" id="UP000249340">
    <property type="component" value="Chromosome"/>
</dbReference>
<name>A0A345STC9_9ACTN</name>
<evidence type="ECO:0008006" key="4">
    <source>
        <dbReference type="Google" id="ProtNLM"/>
    </source>
</evidence>
<sequence>MHTDHGAVLAATLITPAPEQPAPGPAAPELPDACAPGHPGNPADPGNHPGNPARPGHLAPPGRPGHSGRSATRTPPRGTRLRVEVHDAASQRPQPRTAGEQATSGRGLLLVQALADDWGVQPRGEGKITWFELICP</sequence>
<dbReference type="AlphaFoldDB" id="A0A345STC9"/>
<evidence type="ECO:0000313" key="3">
    <source>
        <dbReference type="Proteomes" id="UP000249340"/>
    </source>
</evidence>
<feature type="region of interest" description="Disordered" evidence="1">
    <location>
        <begin position="1"/>
        <end position="104"/>
    </location>
</feature>
<dbReference type="Gene3D" id="3.30.565.10">
    <property type="entry name" value="Histidine kinase-like ATPase, C-terminal domain"/>
    <property type="match status" value="1"/>
</dbReference>
<keyword evidence="3" id="KW-1185">Reference proteome</keyword>
<evidence type="ECO:0000313" key="2">
    <source>
        <dbReference type="EMBL" id="AXI76984.1"/>
    </source>
</evidence>
<dbReference type="EMBL" id="CP031264">
    <property type="protein sequence ID" value="AXI76984.1"/>
    <property type="molecule type" value="Genomic_DNA"/>
</dbReference>
<feature type="compositionally biased region" description="Pro residues" evidence="1">
    <location>
        <begin position="18"/>
        <end position="28"/>
    </location>
</feature>